<reference evidence="2" key="1">
    <citation type="submission" date="2022-07" db="EMBL/GenBank/DDBJ databases">
        <title>Taxonomy of Aspergillus series Nigri: significant species reduction supported by multi-species coalescent approaches.</title>
        <authorList>
            <person name="Bian C."/>
            <person name="Kusuya Y."/>
            <person name="Sklenar F."/>
            <person name="D'hooge E."/>
            <person name="Yaguchi T."/>
            <person name="Takahashi H."/>
            <person name="Hubka V."/>
        </authorList>
    </citation>
    <scope>NUCLEOTIDE SEQUENCE</scope>
    <source>
        <strain evidence="2">IFM 63604</strain>
    </source>
</reference>
<gene>
    <name evidence="2" type="ORF">AnigIFM63604_000993</name>
</gene>
<sequence length="151" mass="16455">MPRKPETMHRCSSSARSAYEQLWLAGSTVYGRLHTFFRAVDIAVSPLSSANDCLTPRLLNLTEERIVCELNRMKRDPKSPDSKHSRARPAMTAQKGHRRFGHCVGCGVNGICHYPVVKETIASASATDDVVGSWKGIHAPPGVIACPVQGS</sequence>
<protein>
    <submittedName>
        <fullName evidence="2">Uncharacterized protein</fullName>
    </submittedName>
</protein>
<name>A0A9W5ZXD2_ASPNG</name>
<evidence type="ECO:0000313" key="2">
    <source>
        <dbReference type="EMBL" id="GLA47129.1"/>
    </source>
</evidence>
<proteinExistence type="predicted"/>
<feature type="region of interest" description="Disordered" evidence="1">
    <location>
        <begin position="74"/>
        <end position="94"/>
    </location>
</feature>
<feature type="compositionally biased region" description="Basic and acidic residues" evidence="1">
    <location>
        <begin position="74"/>
        <end position="84"/>
    </location>
</feature>
<comment type="caution">
    <text evidence="2">The sequence shown here is derived from an EMBL/GenBank/DDBJ whole genome shotgun (WGS) entry which is preliminary data.</text>
</comment>
<dbReference type="EMBL" id="BRPB01000011">
    <property type="protein sequence ID" value="GLA47129.1"/>
    <property type="molecule type" value="Genomic_DNA"/>
</dbReference>
<evidence type="ECO:0000313" key="3">
    <source>
        <dbReference type="Proteomes" id="UP001144191"/>
    </source>
</evidence>
<evidence type="ECO:0000256" key="1">
    <source>
        <dbReference type="SAM" id="MobiDB-lite"/>
    </source>
</evidence>
<dbReference type="AlphaFoldDB" id="A0A9W5ZXD2"/>
<accession>A0A9W5ZXD2</accession>
<dbReference type="Proteomes" id="UP001144191">
    <property type="component" value="Unassembled WGS sequence"/>
</dbReference>
<organism evidence="2 3">
    <name type="scientific">Aspergillus niger</name>
    <dbReference type="NCBI Taxonomy" id="5061"/>
    <lineage>
        <taxon>Eukaryota</taxon>
        <taxon>Fungi</taxon>
        <taxon>Dikarya</taxon>
        <taxon>Ascomycota</taxon>
        <taxon>Pezizomycotina</taxon>
        <taxon>Eurotiomycetes</taxon>
        <taxon>Eurotiomycetidae</taxon>
        <taxon>Eurotiales</taxon>
        <taxon>Aspergillaceae</taxon>
        <taxon>Aspergillus</taxon>
        <taxon>Aspergillus subgen. Circumdati</taxon>
    </lineage>
</organism>